<dbReference type="Proteomes" id="UP000680038">
    <property type="component" value="Unassembled WGS sequence"/>
</dbReference>
<reference evidence="1" key="1">
    <citation type="submission" date="2021-04" db="EMBL/GenBank/DDBJ databases">
        <authorList>
            <person name="Rodrigo-Torres L."/>
            <person name="Arahal R. D."/>
            <person name="Lucena T."/>
        </authorList>
    </citation>
    <scope>NUCLEOTIDE SEQUENCE</scope>
    <source>
        <strain evidence="1">CECT 9275</strain>
    </source>
</reference>
<protein>
    <submittedName>
        <fullName evidence="1">Uncharacterized protein</fullName>
    </submittedName>
</protein>
<sequence>MDLTRKLWIKEGETHKEKVRTADRSFSRLPVTISHILPSRYYLKGLVQASYSTFPVYRDNISLLCMVNNRMYPLGT</sequence>
<accession>A0A916J7Y5</accession>
<dbReference type="AlphaFoldDB" id="A0A916J7Y5"/>
<evidence type="ECO:0000313" key="2">
    <source>
        <dbReference type="Proteomes" id="UP000680038"/>
    </source>
</evidence>
<evidence type="ECO:0000313" key="1">
    <source>
        <dbReference type="EMBL" id="CAG4989948.1"/>
    </source>
</evidence>
<name>A0A916J7Y5_9BACT</name>
<dbReference type="EMBL" id="CAJRAF010000001">
    <property type="protein sequence ID" value="CAG4989948.1"/>
    <property type="molecule type" value="Genomic_DNA"/>
</dbReference>
<keyword evidence="2" id="KW-1185">Reference proteome</keyword>
<comment type="caution">
    <text evidence="1">The sequence shown here is derived from an EMBL/GenBank/DDBJ whole genome shotgun (WGS) entry which is preliminary data.</text>
</comment>
<gene>
    <name evidence="1" type="ORF">DYBT9275_00414</name>
</gene>
<organism evidence="1 2">
    <name type="scientific">Dyadobacter helix</name>
    <dbReference type="NCBI Taxonomy" id="2822344"/>
    <lineage>
        <taxon>Bacteria</taxon>
        <taxon>Pseudomonadati</taxon>
        <taxon>Bacteroidota</taxon>
        <taxon>Cytophagia</taxon>
        <taxon>Cytophagales</taxon>
        <taxon>Spirosomataceae</taxon>
        <taxon>Dyadobacter</taxon>
    </lineage>
</organism>
<proteinExistence type="predicted"/>